<evidence type="ECO:0000313" key="1">
    <source>
        <dbReference type="EMBL" id="GID80181.1"/>
    </source>
</evidence>
<gene>
    <name evidence="1" type="ORF">Ade02nite_88220</name>
</gene>
<evidence type="ECO:0000313" key="2">
    <source>
        <dbReference type="Proteomes" id="UP000609879"/>
    </source>
</evidence>
<accession>A0ABQ3YJK3</accession>
<organism evidence="1 2">
    <name type="scientific">Paractinoplanes deccanensis</name>
    <dbReference type="NCBI Taxonomy" id="113561"/>
    <lineage>
        <taxon>Bacteria</taxon>
        <taxon>Bacillati</taxon>
        <taxon>Actinomycetota</taxon>
        <taxon>Actinomycetes</taxon>
        <taxon>Micromonosporales</taxon>
        <taxon>Micromonosporaceae</taxon>
        <taxon>Paractinoplanes</taxon>
    </lineage>
</organism>
<reference evidence="1 2" key="1">
    <citation type="submission" date="2021-01" db="EMBL/GenBank/DDBJ databases">
        <title>Whole genome shotgun sequence of Actinoplanes deccanensis NBRC 13994.</title>
        <authorList>
            <person name="Komaki H."/>
            <person name="Tamura T."/>
        </authorList>
    </citation>
    <scope>NUCLEOTIDE SEQUENCE [LARGE SCALE GENOMIC DNA]</scope>
    <source>
        <strain evidence="1 2">NBRC 13994</strain>
    </source>
</reference>
<protein>
    <submittedName>
        <fullName evidence="1">Uncharacterized protein</fullName>
    </submittedName>
</protein>
<dbReference type="Pfam" id="PF14433">
    <property type="entry name" value="SUKH-3"/>
    <property type="match status" value="1"/>
</dbReference>
<dbReference type="Proteomes" id="UP000609879">
    <property type="component" value="Unassembled WGS sequence"/>
</dbReference>
<dbReference type="InterPro" id="IPR025850">
    <property type="entry name" value="SUKH-3"/>
</dbReference>
<name>A0ABQ3YJK3_9ACTN</name>
<comment type="caution">
    <text evidence="1">The sequence shown here is derived from an EMBL/GenBank/DDBJ whole genome shotgun (WGS) entry which is preliminary data.</text>
</comment>
<keyword evidence="2" id="KW-1185">Reference proteome</keyword>
<proteinExistence type="predicted"/>
<dbReference type="EMBL" id="BOMI01000188">
    <property type="protein sequence ID" value="GID80181.1"/>
    <property type="molecule type" value="Genomic_DNA"/>
</dbReference>
<sequence length="54" mass="5942">MPGLDAVAWLIARRSIIGSRLFALGVEGDDEAILAIDQHGRVFSMDQGGEWFPR</sequence>